<dbReference type="Proteomes" id="UP001164653">
    <property type="component" value="Chromosome"/>
</dbReference>
<keyword evidence="2" id="KW-1185">Reference proteome</keyword>
<dbReference type="KEGG" id="dpf:ON006_24580"/>
<dbReference type="AlphaFoldDB" id="A0A9E8N6X2"/>
<name>A0A9E8N6X2_9BACT</name>
<organism evidence="1 2">
    <name type="scientific">Dyadobacter pollutisoli</name>
    <dbReference type="NCBI Taxonomy" id="2910158"/>
    <lineage>
        <taxon>Bacteria</taxon>
        <taxon>Pseudomonadati</taxon>
        <taxon>Bacteroidota</taxon>
        <taxon>Cytophagia</taxon>
        <taxon>Cytophagales</taxon>
        <taxon>Spirosomataceae</taxon>
        <taxon>Dyadobacter</taxon>
    </lineage>
</organism>
<reference evidence="1" key="1">
    <citation type="submission" date="2022-11" db="EMBL/GenBank/DDBJ databases">
        <title>Dyadobacter pollutisoli sp. nov., isolated from plastic dumped soil.</title>
        <authorList>
            <person name="Kim J.M."/>
            <person name="Kim K.R."/>
            <person name="Lee J.K."/>
            <person name="Hao L."/>
            <person name="Jeon C.O."/>
        </authorList>
    </citation>
    <scope>NUCLEOTIDE SEQUENCE</scope>
    <source>
        <strain evidence="1">U1</strain>
    </source>
</reference>
<dbReference type="Pfam" id="PF13366">
    <property type="entry name" value="PDDEXK_3"/>
    <property type="match status" value="1"/>
</dbReference>
<accession>A0A9E8N6X2</accession>
<dbReference type="EMBL" id="CP112998">
    <property type="protein sequence ID" value="WAC10910.1"/>
    <property type="molecule type" value="Genomic_DNA"/>
</dbReference>
<dbReference type="RefSeq" id="WP_244822671.1">
    <property type="nucleotide sequence ID" value="NZ_CP112998.1"/>
</dbReference>
<evidence type="ECO:0000313" key="2">
    <source>
        <dbReference type="Proteomes" id="UP001164653"/>
    </source>
</evidence>
<sequence>MEIIYKEESYEIIGKCMEVHNELGHGFLEIVYKDALEILFNQGNIYFEREKEYPVYFRDILLRHKFWADFVVYEKIILEVKCVTYLTDEHIAQTINYLKVSGNKLGLLVNFGRGKLEYKRLVL</sequence>
<proteinExistence type="predicted"/>
<protein>
    <submittedName>
        <fullName evidence="1">GxxExxY protein</fullName>
    </submittedName>
</protein>
<gene>
    <name evidence="1" type="ORF">ON006_24580</name>
</gene>
<evidence type="ECO:0000313" key="1">
    <source>
        <dbReference type="EMBL" id="WAC10910.1"/>
    </source>
</evidence>
<dbReference type="InterPro" id="IPR026350">
    <property type="entry name" value="GxxExxY"/>
</dbReference>
<dbReference type="NCBIfam" id="TIGR04256">
    <property type="entry name" value="GxxExxY"/>
    <property type="match status" value="1"/>
</dbReference>